<gene>
    <name evidence="1" type="ORF">HMN09_00542800</name>
</gene>
<name>A0A8H6TA14_MYCCL</name>
<organism evidence="1 2">
    <name type="scientific">Mycena chlorophos</name>
    <name type="common">Agaric fungus</name>
    <name type="synonym">Agaricus chlorophos</name>
    <dbReference type="NCBI Taxonomy" id="658473"/>
    <lineage>
        <taxon>Eukaryota</taxon>
        <taxon>Fungi</taxon>
        <taxon>Dikarya</taxon>
        <taxon>Basidiomycota</taxon>
        <taxon>Agaricomycotina</taxon>
        <taxon>Agaricomycetes</taxon>
        <taxon>Agaricomycetidae</taxon>
        <taxon>Agaricales</taxon>
        <taxon>Marasmiineae</taxon>
        <taxon>Mycenaceae</taxon>
        <taxon>Mycena</taxon>
    </lineage>
</organism>
<dbReference type="EMBL" id="JACAZE010000006">
    <property type="protein sequence ID" value="KAF7313853.1"/>
    <property type="molecule type" value="Genomic_DNA"/>
</dbReference>
<comment type="caution">
    <text evidence="1">The sequence shown here is derived from an EMBL/GenBank/DDBJ whole genome shotgun (WGS) entry which is preliminary data.</text>
</comment>
<protein>
    <submittedName>
        <fullName evidence="1">Uncharacterized protein</fullName>
    </submittedName>
</protein>
<keyword evidence="2" id="KW-1185">Reference proteome</keyword>
<evidence type="ECO:0000313" key="1">
    <source>
        <dbReference type="EMBL" id="KAF7313853.1"/>
    </source>
</evidence>
<dbReference type="Proteomes" id="UP000613580">
    <property type="component" value="Unassembled WGS sequence"/>
</dbReference>
<evidence type="ECO:0000313" key="2">
    <source>
        <dbReference type="Proteomes" id="UP000613580"/>
    </source>
</evidence>
<sequence length="151" mass="16357">MRRLAWLSSSQSGLLPAAVLWKGSESANGDADCEGHASSPQRVSLKSLKIFHWQEELRTIKQNLAAGDCPPMSSRATANYNCAARREQDALRTPSRRYKYLGASCCGLHVARPLQVPLSASLYSALCSTRYRQTSTSNSEVPNGSCEGHGG</sequence>
<reference evidence="1" key="1">
    <citation type="submission" date="2020-05" db="EMBL/GenBank/DDBJ databases">
        <title>Mycena genomes resolve the evolution of fungal bioluminescence.</title>
        <authorList>
            <person name="Tsai I.J."/>
        </authorList>
    </citation>
    <scope>NUCLEOTIDE SEQUENCE</scope>
    <source>
        <strain evidence="1">110903Hualien_Pintung</strain>
    </source>
</reference>
<proteinExistence type="predicted"/>
<accession>A0A8H6TA14</accession>
<dbReference type="AlphaFoldDB" id="A0A8H6TA14"/>